<reference evidence="2" key="1">
    <citation type="submission" date="2020-03" db="EMBL/GenBank/DDBJ databases">
        <title>Complete genome sequence of sulfur-oxidizing bacterium skT11.</title>
        <authorList>
            <person name="Kanda M."/>
            <person name="Kojima H."/>
            <person name="Fukui M."/>
        </authorList>
    </citation>
    <scope>NUCLEOTIDE SEQUENCE [LARGE SCALE GENOMIC DNA]</scope>
    <source>
        <strain evidence="2">skT11</strain>
    </source>
</reference>
<dbReference type="EMBL" id="AP022853">
    <property type="protein sequence ID" value="BCB26395.1"/>
    <property type="molecule type" value="Genomic_DNA"/>
</dbReference>
<name>A0A6F8VCB2_9PROT</name>
<dbReference type="KEGG" id="slac:SKTS_12810"/>
<evidence type="ECO:0000313" key="2">
    <source>
        <dbReference type="Proteomes" id="UP000502260"/>
    </source>
</evidence>
<keyword evidence="2" id="KW-1185">Reference proteome</keyword>
<proteinExistence type="predicted"/>
<organism evidence="1 2">
    <name type="scientific">Sulfurimicrobium lacus</name>
    <dbReference type="NCBI Taxonomy" id="2715678"/>
    <lineage>
        <taxon>Bacteria</taxon>
        <taxon>Pseudomonadati</taxon>
        <taxon>Pseudomonadota</taxon>
        <taxon>Betaproteobacteria</taxon>
        <taxon>Nitrosomonadales</taxon>
        <taxon>Sulfuricellaceae</taxon>
        <taxon>Sulfurimicrobium</taxon>
    </lineage>
</organism>
<dbReference type="AlphaFoldDB" id="A0A6F8VCB2"/>
<protein>
    <submittedName>
        <fullName evidence="1">Uncharacterized protein</fullName>
    </submittedName>
</protein>
<sequence>MDNTRNAELDQVLDTLYLDAAVAIEWKTACRWFNEQPLNQGSYRQIMHRWAERCRSIYRHHEVPELRMILGREKLTLLRDTFLDESPVVNLADFA</sequence>
<evidence type="ECO:0000313" key="1">
    <source>
        <dbReference type="EMBL" id="BCB26395.1"/>
    </source>
</evidence>
<dbReference type="Proteomes" id="UP000502260">
    <property type="component" value="Chromosome"/>
</dbReference>
<gene>
    <name evidence="1" type="ORF">SKTS_12810</name>
</gene>
<dbReference type="RefSeq" id="WP_173062050.1">
    <property type="nucleotide sequence ID" value="NZ_AP022853.1"/>
</dbReference>
<accession>A0A6F8VCB2</accession>